<evidence type="ECO:0000256" key="2">
    <source>
        <dbReference type="ARBA" id="ARBA00007282"/>
    </source>
</evidence>
<dbReference type="PANTHER" id="PTHR31595">
    <property type="entry name" value="LONG-CHAIN-ALCOHOL O-FATTY-ACYLTRANSFERASE 3-RELATED"/>
    <property type="match status" value="1"/>
</dbReference>
<dbReference type="Pfam" id="PF13813">
    <property type="entry name" value="MBOAT_2"/>
    <property type="match status" value="1"/>
</dbReference>
<feature type="compositionally biased region" description="Low complexity" evidence="7">
    <location>
        <begin position="145"/>
        <end position="155"/>
    </location>
</feature>
<dbReference type="Proteomes" id="UP000770015">
    <property type="component" value="Unassembled WGS sequence"/>
</dbReference>
<proteinExistence type="inferred from homology"/>
<keyword evidence="5 8" id="KW-1133">Transmembrane helix</keyword>
<comment type="subcellular location">
    <subcellularLocation>
        <location evidence="1">Membrane</location>
        <topology evidence="1">Multi-pass membrane protein</topology>
    </subcellularLocation>
</comment>
<evidence type="ECO:0000256" key="5">
    <source>
        <dbReference type="ARBA" id="ARBA00022989"/>
    </source>
</evidence>
<dbReference type="GO" id="GO:0016020">
    <property type="term" value="C:membrane"/>
    <property type="evidence" value="ECO:0007669"/>
    <property type="project" value="UniProtKB-SubCell"/>
</dbReference>
<dbReference type="PANTHER" id="PTHR31595:SF67">
    <property type="entry name" value="WAX SYNTHASE DOMAIN-CONTAINING PROTEIN"/>
    <property type="match status" value="1"/>
</dbReference>
<organism evidence="10 11">
    <name type="scientific">Plectosphaerella plurivora</name>
    <dbReference type="NCBI Taxonomy" id="936078"/>
    <lineage>
        <taxon>Eukaryota</taxon>
        <taxon>Fungi</taxon>
        <taxon>Dikarya</taxon>
        <taxon>Ascomycota</taxon>
        <taxon>Pezizomycotina</taxon>
        <taxon>Sordariomycetes</taxon>
        <taxon>Hypocreomycetidae</taxon>
        <taxon>Glomerellales</taxon>
        <taxon>Plectosphaerellaceae</taxon>
        <taxon>Plectosphaerella</taxon>
    </lineage>
</organism>
<evidence type="ECO:0000256" key="6">
    <source>
        <dbReference type="ARBA" id="ARBA00023136"/>
    </source>
</evidence>
<evidence type="ECO:0000259" key="9">
    <source>
        <dbReference type="Pfam" id="PF13813"/>
    </source>
</evidence>
<name>A0A9P8V5W9_9PEZI</name>
<gene>
    <name evidence="10" type="ORF">F5X68DRAFT_174814</name>
</gene>
<evidence type="ECO:0000256" key="8">
    <source>
        <dbReference type="SAM" id="Phobius"/>
    </source>
</evidence>
<keyword evidence="11" id="KW-1185">Reference proteome</keyword>
<dbReference type="InterPro" id="IPR032805">
    <property type="entry name" value="Wax_synthase_dom"/>
</dbReference>
<sequence length="561" mass="63449">MTGPIWQPSELLAANLLETHRNTFKAALAAGTRRNFILPYDFIPSFFLPILYMAIPHTKRPWLYHARWLLLAFIVSFNIQVMTTASSTNIAMSYASGMYAFWAIMHNFALLVWMRPQFEAERVQRRPRHVSAPADSVESSQGDASGSSTTETGSTVKRGGQTEATGALNGHGGSNGALKENGHATTHVKQIAPGANTALYEYYWQSFPENGTFLERLHWSLDLYATFRGAGWNWCVRVIPDPQRPEKPLSGELVRMDTVPLRTAGGYSTYRTVPAFLWSKLGASFLCILSLDFLKIILMRDPYFAYGGGPSEALPAHLAAIPSWLVPFARHALFLWALYVAILLFLSVSDLAGFFVLRYLFPMRGELWQYSSIFGSLSQILDRGLAGFWGIWWHQTFRVPFFGPTGWLLREGYLTPRTLQAKAASMLLAFFQSGLLHGAGTWSSIPKTRVWYPMTFFMLSALGIMVQSATCAFFGTEIARLPRSLRRTGNAVYVFLWLHYTVWPLLEDFTQLGVWLIEPVPLSIFRAMGFGQIENDIWRLDLDTSPFWVRGKYWWQSGYAL</sequence>
<keyword evidence="4 8" id="KW-0812">Transmembrane</keyword>
<dbReference type="OrthoDB" id="2796277at2759"/>
<feature type="transmembrane region" description="Helical" evidence="8">
    <location>
        <begin position="277"/>
        <end position="298"/>
    </location>
</feature>
<protein>
    <recommendedName>
        <fullName evidence="9">Wax synthase domain-containing protein</fullName>
    </recommendedName>
</protein>
<keyword evidence="3" id="KW-0808">Transferase</keyword>
<dbReference type="GO" id="GO:0006629">
    <property type="term" value="P:lipid metabolic process"/>
    <property type="evidence" value="ECO:0007669"/>
    <property type="project" value="InterPro"/>
</dbReference>
<accession>A0A9P8V5W9</accession>
<evidence type="ECO:0000313" key="10">
    <source>
        <dbReference type="EMBL" id="KAH6674062.1"/>
    </source>
</evidence>
<feature type="transmembrane region" description="Helical" evidence="8">
    <location>
        <begin position="67"/>
        <end position="85"/>
    </location>
</feature>
<comment type="caution">
    <text evidence="10">The sequence shown here is derived from an EMBL/GenBank/DDBJ whole genome shotgun (WGS) entry which is preliminary data.</text>
</comment>
<feature type="transmembrane region" description="Helical" evidence="8">
    <location>
        <begin position="488"/>
        <end position="506"/>
    </location>
</feature>
<dbReference type="GO" id="GO:0008374">
    <property type="term" value="F:O-acyltransferase activity"/>
    <property type="evidence" value="ECO:0007669"/>
    <property type="project" value="InterPro"/>
</dbReference>
<dbReference type="AlphaFoldDB" id="A0A9P8V5W9"/>
<evidence type="ECO:0000256" key="1">
    <source>
        <dbReference type="ARBA" id="ARBA00004141"/>
    </source>
</evidence>
<feature type="transmembrane region" description="Helical" evidence="8">
    <location>
        <begin position="37"/>
        <end position="55"/>
    </location>
</feature>
<feature type="domain" description="Wax synthase" evidence="9">
    <location>
        <begin position="371"/>
        <end position="459"/>
    </location>
</feature>
<evidence type="ECO:0000256" key="3">
    <source>
        <dbReference type="ARBA" id="ARBA00022679"/>
    </source>
</evidence>
<feature type="transmembrane region" description="Helical" evidence="8">
    <location>
        <begin position="333"/>
        <end position="361"/>
    </location>
</feature>
<feature type="region of interest" description="Disordered" evidence="7">
    <location>
        <begin position="125"/>
        <end position="180"/>
    </location>
</feature>
<dbReference type="InterPro" id="IPR044851">
    <property type="entry name" value="Wax_synthase"/>
</dbReference>
<comment type="similarity">
    <text evidence="2">Belongs to the wax synthase family.</text>
</comment>
<evidence type="ECO:0000256" key="7">
    <source>
        <dbReference type="SAM" id="MobiDB-lite"/>
    </source>
</evidence>
<dbReference type="EMBL" id="JAGSXJ010000026">
    <property type="protein sequence ID" value="KAH6674062.1"/>
    <property type="molecule type" value="Genomic_DNA"/>
</dbReference>
<keyword evidence="6 8" id="KW-0472">Membrane</keyword>
<evidence type="ECO:0000256" key="4">
    <source>
        <dbReference type="ARBA" id="ARBA00022692"/>
    </source>
</evidence>
<reference evidence="10" key="1">
    <citation type="journal article" date="2021" name="Nat. Commun.">
        <title>Genetic determinants of endophytism in the Arabidopsis root mycobiome.</title>
        <authorList>
            <person name="Mesny F."/>
            <person name="Miyauchi S."/>
            <person name="Thiergart T."/>
            <person name="Pickel B."/>
            <person name="Atanasova L."/>
            <person name="Karlsson M."/>
            <person name="Huettel B."/>
            <person name="Barry K.W."/>
            <person name="Haridas S."/>
            <person name="Chen C."/>
            <person name="Bauer D."/>
            <person name="Andreopoulos W."/>
            <person name="Pangilinan J."/>
            <person name="LaButti K."/>
            <person name="Riley R."/>
            <person name="Lipzen A."/>
            <person name="Clum A."/>
            <person name="Drula E."/>
            <person name="Henrissat B."/>
            <person name="Kohler A."/>
            <person name="Grigoriev I.V."/>
            <person name="Martin F.M."/>
            <person name="Hacquard S."/>
        </authorList>
    </citation>
    <scope>NUCLEOTIDE SEQUENCE</scope>
    <source>
        <strain evidence="10">MPI-SDFR-AT-0117</strain>
    </source>
</reference>
<feature type="transmembrane region" description="Helical" evidence="8">
    <location>
        <begin position="91"/>
        <end position="113"/>
    </location>
</feature>
<evidence type="ECO:0000313" key="11">
    <source>
        <dbReference type="Proteomes" id="UP000770015"/>
    </source>
</evidence>
<feature type="transmembrane region" description="Helical" evidence="8">
    <location>
        <begin position="451"/>
        <end position="476"/>
    </location>
</feature>